<keyword evidence="2" id="KW-0677">Repeat</keyword>
<dbReference type="Proteomes" id="UP000248057">
    <property type="component" value="Unassembled WGS sequence"/>
</dbReference>
<dbReference type="InterPro" id="IPR032675">
    <property type="entry name" value="LRR_dom_sf"/>
</dbReference>
<evidence type="ECO:0000256" key="3">
    <source>
        <dbReference type="SAM" id="Phobius"/>
    </source>
</evidence>
<dbReference type="RefSeq" id="WP_110326081.1">
    <property type="nucleotide sequence ID" value="NZ_QJKD01000023.1"/>
</dbReference>
<dbReference type="Pfam" id="PF12799">
    <property type="entry name" value="LRR_4"/>
    <property type="match status" value="1"/>
</dbReference>
<dbReference type="EMBL" id="QJKD01000023">
    <property type="protein sequence ID" value="PXX45761.1"/>
    <property type="molecule type" value="Genomic_DNA"/>
</dbReference>
<dbReference type="PANTHER" id="PTHR46652">
    <property type="entry name" value="LEUCINE-RICH REPEAT AND IQ DOMAIN-CONTAINING PROTEIN 1-RELATED"/>
    <property type="match status" value="1"/>
</dbReference>
<feature type="transmembrane region" description="Helical" evidence="3">
    <location>
        <begin position="66"/>
        <end position="87"/>
    </location>
</feature>
<dbReference type="InterPro" id="IPR050836">
    <property type="entry name" value="SDS22/Internalin_LRR"/>
</dbReference>
<dbReference type="InterPro" id="IPR025875">
    <property type="entry name" value="Leu-rich_rpt_4"/>
</dbReference>
<dbReference type="SUPFAM" id="SSF52047">
    <property type="entry name" value="RNI-like"/>
    <property type="match status" value="1"/>
</dbReference>
<evidence type="ECO:0000313" key="4">
    <source>
        <dbReference type="EMBL" id="PXX45761.1"/>
    </source>
</evidence>
<dbReference type="PROSITE" id="PS51450">
    <property type="entry name" value="LRR"/>
    <property type="match status" value="1"/>
</dbReference>
<dbReference type="PANTHER" id="PTHR46652:SF3">
    <property type="entry name" value="LEUCINE-RICH REPEAT-CONTAINING PROTEIN 9"/>
    <property type="match status" value="1"/>
</dbReference>
<dbReference type="InterPro" id="IPR001611">
    <property type="entry name" value="Leu-rich_rpt"/>
</dbReference>
<evidence type="ECO:0000256" key="1">
    <source>
        <dbReference type="ARBA" id="ARBA00022614"/>
    </source>
</evidence>
<comment type="caution">
    <text evidence="4">The sequence shown here is derived from an EMBL/GenBank/DDBJ whole genome shotgun (WGS) entry which is preliminary data.</text>
</comment>
<keyword evidence="3" id="KW-0812">Transmembrane</keyword>
<gene>
    <name evidence="4" type="ORF">DFR60_1233</name>
</gene>
<sequence length="627" mass="69619">MKLTALKCPSCGGPIELDEKDENVGYCQYCHTKYYLESEQPKVFIEYKQETSHNSMAKKEESGNKAAIAVGAVIGVIGIMALILIPLSGPSKNANKYPSREVTVAASVSEEQSSDKSKASATYSASFEVLIKEALGTSVSSVTEEELERFKYLSMRKGEAGWMITYSFENPIVAAEQGQEADINVVVCQEALELQDIAALPELEYLNLDHTELPEGSLETLSSLKMITCDYIQLDMLRLALGDAAKGLERLNASHLKSLEELSYFPGLKSLEMEDCREISDISALAQVKDLENLKLYDMDEVNDFTVLNVLKKLGSLSIDAENLKDISFINHMPELASLGITDSKILLLDPLMGKVSLKELVLVDNGEVRDYNPVGTLTGLETLVINKYTNQDDPDLTALTGLKHGEFHGMMGIRFLGSLTGLEELKVQGCNVDQPSVIASLPALKKLTYRKNWGNSDDLSFLAGCQGLTYLDMNHSEFYGDVSYAFNLPALETLILDSSSFEVKFDRLQDNPALKALSLNHVKLYKNIEMWSDGMVRSINYDDVLLDEYTSFLGHYPSLEYLSLRGNQLTDLQFAAGLKNLRELDVTDNYVTDTHVLDQLEYLGKESTVKRPIADVDWIDTVEDSH</sequence>
<name>A0A2V3Y937_9FIRM</name>
<dbReference type="GeneID" id="86064611"/>
<evidence type="ECO:0000313" key="5">
    <source>
        <dbReference type="Proteomes" id="UP000248057"/>
    </source>
</evidence>
<accession>A0A2V3Y937</accession>
<organism evidence="4 5">
    <name type="scientific">Hungatella effluvii</name>
    <dbReference type="NCBI Taxonomy" id="1096246"/>
    <lineage>
        <taxon>Bacteria</taxon>
        <taxon>Bacillati</taxon>
        <taxon>Bacillota</taxon>
        <taxon>Clostridia</taxon>
        <taxon>Lachnospirales</taxon>
        <taxon>Lachnospiraceae</taxon>
        <taxon>Hungatella</taxon>
    </lineage>
</organism>
<keyword evidence="3" id="KW-0472">Membrane</keyword>
<reference evidence="4 5" key="1">
    <citation type="submission" date="2018-05" db="EMBL/GenBank/DDBJ databases">
        <title>Genomic Encyclopedia of Type Strains, Phase IV (KMG-IV): sequencing the most valuable type-strain genomes for metagenomic binning, comparative biology and taxonomic classification.</title>
        <authorList>
            <person name="Goeker M."/>
        </authorList>
    </citation>
    <scope>NUCLEOTIDE SEQUENCE [LARGE SCALE GENOMIC DNA]</scope>
    <source>
        <strain evidence="4 5">DSM 24995</strain>
    </source>
</reference>
<proteinExistence type="predicted"/>
<dbReference type="AlphaFoldDB" id="A0A2V3Y937"/>
<evidence type="ECO:0000256" key="2">
    <source>
        <dbReference type="ARBA" id="ARBA00022737"/>
    </source>
</evidence>
<keyword evidence="5" id="KW-1185">Reference proteome</keyword>
<keyword evidence="3" id="KW-1133">Transmembrane helix</keyword>
<keyword evidence="1" id="KW-0433">Leucine-rich repeat</keyword>
<protein>
    <submittedName>
        <fullName evidence="4">Leucine rich repeat (LRR) protein</fullName>
    </submittedName>
</protein>
<dbReference type="Gene3D" id="3.80.10.10">
    <property type="entry name" value="Ribonuclease Inhibitor"/>
    <property type="match status" value="3"/>
</dbReference>